<evidence type="ECO:0000256" key="1">
    <source>
        <dbReference type="SAM" id="MobiDB-lite"/>
    </source>
</evidence>
<keyword evidence="3" id="KW-1185">Reference proteome</keyword>
<reference evidence="2 3" key="1">
    <citation type="submission" date="2014-04" db="EMBL/GenBank/DDBJ databases">
        <authorList>
            <consortium name="DOE Joint Genome Institute"/>
            <person name="Kuo A."/>
            <person name="Gay G."/>
            <person name="Dore J."/>
            <person name="Kohler A."/>
            <person name="Nagy L.G."/>
            <person name="Floudas D."/>
            <person name="Copeland A."/>
            <person name="Barry K.W."/>
            <person name="Cichocki N."/>
            <person name="Veneault-Fourrey C."/>
            <person name="LaButti K."/>
            <person name="Lindquist E.A."/>
            <person name="Lipzen A."/>
            <person name="Lundell T."/>
            <person name="Morin E."/>
            <person name="Murat C."/>
            <person name="Sun H."/>
            <person name="Tunlid A."/>
            <person name="Henrissat B."/>
            <person name="Grigoriev I.V."/>
            <person name="Hibbett D.S."/>
            <person name="Martin F."/>
            <person name="Nordberg H.P."/>
            <person name="Cantor M.N."/>
            <person name="Hua S.X."/>
        </authorList>
    </citation>
    <scope>NUCLEOTIDE SEQUENCE [LARGE SCALE GENOMIC DNA]</scope>
    <source>
        <strain evidence="3">h7</strain>
    </source>
</reference>
<dbReference type="EMBL" id="KN831778">
    <property type="protein sequence ID" value="KIM42488.1"/>
    <property type="molecule type" value="Genomic_DNA"/>
</dbReference>
<accession>A0A0C2XXU1</accession>
<feature type="region of interest" description="Disordered" evidence="1">
    <location>
        <begin position="49"/>
        <end position="106"/>
    </location>
</feature>
<sequence>MSWQNHYSFGLRNDAEGSYVPGRSQNDSTPQMSPSQQTLFAGTFINDPEAEDRHEPHLRPYVGTYDNMPRIFAGTTPTSENDPRHPRTIPDAREQSPTPEDLFNSNETLYVGWNQYK</sequence>
<organism evidence="2 3">
    <name type="scientific">Hebeloma cylindrosporum</name>
    <dbReference type="NCBI Taxonomy" id="76867"/>
    <lineage>
        <taxon>Eukaryota</taxon>
        <taxon>Fungi</taxon>
        <taxon>Dikarya</taxon>
        <taxon>Basidiomycota</taxon>
        <taxon>Agaricomycotina</taxon>
        <taxon>Agaricomycetes</taxon>
        <taxon>Agaricomycetidae</taxon>
        <taxon>Agaricales</taxon>
        <taxon>Agaricineae</taxon>
        <taxon>Hymenogastraceae</taxon>
        <taxon>Hebeloma</taxon>
    </lineage>
</organism>
<feature type="compositionally biased region" description="Polar residues" evidence="1">
    <location>
        <begin position="23"/>
        <end position="35"/>
    </location>
</feature>
<evidence type="ECO:0000313" key="3">
    <source>
        <dbReference type="Proteomes" id="UP000053424"/>
    </source>
</evidence>
<feature type="compositionally biased region" description="Basic and acidic residues" evidence="1">
    <location>
        <begin position="81"/>
        <end position="94"/>
    </location>
</feature>
<dbReference type="HOGENOM" id="CLU_2085113_0_0_1"/>
<reference evidence="3" key="2">
    <citation type="submission" date="2015-01" db="EMBL/GenBank/DDBJ databases">
        <title>Evolutionary Origins and Diversification of the Mycorrhizal Mutualists.</title>
        <authorList>
            <consortium name="DOE Joint Genome Institute"/>
            <consortium name="Mycorrhizal Genomics Consortium"/>
            <person name="Kohler A."/>
            <person name="Kuo A."/>
            <person name="Nagy L.G."/>
            <person name="Floudas D."/>
            <person name="Copeland A."/>
            <person name="Barry K.W."/>
            <person name="Cichocki N."/>
            <person name="Veneault-Fourrey C."/>
            <person name="LaButti K."/>
            <person name="Lindquist E.A."/>
            <person name="Lipzen A."/>
            <person name="Lundell T."/>
            <person name="Morin E."/>
            <person name="Murat C."/>
            <person name="Riley R."/>
            <person name="Ohm R."/>
            <person name="Sun H."/>
            <person name="Tunlid A."/>
            <person name="Henrissat B."/>
            <person name="Grigoriev I.V."/>
            <person name="Hibbett D.S."/>
            <person name="Martin F."/>
        </authorList>
    </citation>
    <scope>NUCLEOTIDE SEQUENCE [LARGE SCALE GENOMIC DNA]</scope>
    <source>
        <strain evidence="3">h7</strain>
    </source>
</reference>
<dbReference type="Proteomes" id="UP000053424">
    <property type="component" value="Unassembled WGS sequence"/>
</dbReference>
<feature type="compositionally biased region" description="Polar residues" evidence="1">
    <location>
        <begin position="95"/>
        <end position="106"/>
    </location>
</feature>
<feature type="region of interest" description="Disordered" evidence="1">
    <location>
        <begin position="1"/>
        <end position="35"/>
    </location>
</feature>
<evidence type="ECO:0000313" key="2">
    <source>
        <dbReference type="EMBL" id="KIM42488.1"/>
    </source>
</evidence>
<name>A0A0C2XXU1_HEBCY</name>
<proteinExistence type="predicted"/>
<dbReference type="AlphaFoldDB" id="A0A0C2XXU1"/>
<gene>
    <name evidence="2" type="ORF">M413DRAFT_27231</name>
</gene>
<protein>
    <submittedName>
        <fullName evidence="2">Uncharacterized protein</fullName>
    </submittedName>
</protein>